<dbReference type="Proteomes" id="UP000721415">
    <property type="component" value="Unassembled WGS sequence"/>
</dbReference>
<proteinExistence type="predicted"/>
<reference evidence="1 2" key="1">
    <citation type="submission" date="2020-07" db="EMBL/GenBank/DDBJ databases">
        <title>Facklamia lactis sp. nov., isolated from raw milk.</title>
        <authorList>
            <person name="Doll E.V."/>
            <person name="Huptas C."/>
            <person name="Staib L."/>
            <person name="Wenning M."/>
            <person name="Scherer S."/>
        </authorList>
    </citation>
    <scope>NUCLEOTIDE SEQUENCE [LARGE SCALE GENOMIC DNA]</scope>
    <source>
        <strain evidence="1 2">DSM 111018</strain>
    </source>
</reference>
<dbReference type="PANTHER" id="PTHR47176">
    <property type="entry name" value="OSJNBA0020J04.13 PROTEIN"/>
    <property type="match status" value="1"/>
</dbReference>
<gene>
    <name evidence="1" type="ORF">HZY91_04595</name>
</gene>
<dbReference type="PANTHER" id="PTHR47176:SF1">
    <property type="entry name" value="OS04G0577500 PROTEIN"/>
    <property type="match status" value="1"/>
</dbReference>
<organism evidence="1 2">
    <name type="scientific">Facklamia lactis</name>
    <dbReference type="NCBI Taxonomy" id="2749967"/>
    <lineage>
        <taxon>Bacteria</taxon>
        <taxon>Bacillati</taxon>
        <taxon>Bacillota</taxon>
        <taxon>Bacilli</taxon>
        <taxon>Lactobacillales</taxon>
        <taxon>Aerococcaceae</taxon>
        <taxon>Facklamia</taxon>
    </lineage>
</organism>
<dbReference type="SUPFAM" id="SSF51556">
    <property type="entry name" value="Metallo-dependent hydrolases"/>
    <property type="match status" value="1"/>
</dbReference>
<dbReference type="GO" id="GO:0016787">
    <property type="term" value="F:hydrolase activity"/>
    <property type="evidence" value="ECO:0007669"/>
    <property type="project" value="UniProtKB-KW"/>
</dbReference>
<protein>
    <submittedName>
        <fullName evidence="1">TatD family hydrolase</fullName>
    </submittedName>
</protein>
<dbReference type="InterPro" id="IPR032466">
    <property type="entry name" value="Metal_Hydrolase"/>
</dbReference>
<dbReference type="RefSeq" id="WP_197115085.1">
    <property type="nucleotide sequence ID" value="NZ_JACBXQ010000002.1"/>
</dbReference>
<dbReference type="Pfam" id="PF01026">
    <property type="entry name" value="TatD_DNase"/>
    <property type="match status" value="1"/>
</dbReference>
<name>A0ABS0LPT4_9LACT</name>
<sequence>MSVLLDSHYHLDFILNHDLRREFLTAISEEKVQIVAQTVLPSAFSHLLKSVENDGDSDFSSCFPSLGFHPWYIQSQLQAEEELGFFEEGLDKTRFVGEIGLDFSPRRLEQADRELQLFVFTRIMDLICKKAMTIADNQRMILSIHAVRSVREVLDILNAINIADWPINSILHRFSGTSDDLTRHIRMGGYLSVHPSMLETKRGRAYVKQIPGDRILLESDYPIEQVKKEDNPSNKQLNNDLVGELIVALQTTVDKLSEIRQEDMLKVIQQNQREVYSLA</sequence>
<dbReference type="InterPro" id="IPR001130">
    <property type="entry name" value="TatD-like"/>
</dbReference>
<dbReference type="PIRSF" id="PIRSF005902">
    <property type="entry name" value="DNase_TatD"/>
    <property type="match status" value="1"/>
</dbReference>
<keyword evidence="1" id="KW-0378">Hydrolase</keyword>
<dbReference type="EMBL" id="JACBXQ010000002">
    <property type="protein sequence ID" value="MBG9986171.1"/>
    <property type="molecule type" value="Genomic_DNA"/>
</dbReference>
<evidence type="ECO:0000313" key="2">
    <source>
        <dbReference type="Proteomes" id="UP000721415"/>
    </source>
</evidence>
<dbReference type="Gene3D" id="3.20.20.140">
    <property type="entry name" value="Metal-dependent hydrolases"/>
    <property type="match status" value="1"/>
</dbReference>
<accession>A0ABS0LPT4</accession>
<keyword evidence="2" id="KW-1185">Reference proteome</keyword>
<evidence type="ECO:0000313" key="1">
    <source>
        <dbReference type="EMBL" id="MBG9986171.1"/>
    </source>
</evidence>
<comment type="caution">
    <text evidence="1">The sequence shown here is derived from an EMBL/GenBank/DDBJ whole genome shotgun (WGS) entry which is preliminary data.</text>
</comment>